<accession>A0A0J6SNF3</accession>
<dbReference type="PATRIC" id="fig|270351.6.peg.6635"/>
<evidence type="ECO:0000313" key="3">
    <source>
        <dbReference type="Proteomes" id="UP000035929"/>
    </source>
</evidence>
<sequence length="164" mass="17911">MTLAERLEANAILDRLVADEPTFSVGDARRLVALLPMRKPRRFTVLVGLGLPGTKTRGQAAGHGEVEMEEPGETKTWSSDPTPVLKIGGYAITHVPGSITIALMWSQTKLDQSGQSCGLLYDTATGEPREMVIARQVAWQVLIFMFATTRYVPWKTPRQDGSAG</sequence>
<dbReference type="AlphaFoldDB" id="A0A0J6SNF3"/>
<reference evidence="2 3" key="1">
    <citation type="submission" date="2015-03" db="EMBL/GenBank/DDBJ databases">
        <title>Genome sequencing of Methylobacterium aquaticum DSM16371 type strain.</title>
        <authorList>
            <person name="Chaudhry V."/>
            <person name="Patil P.B."/>
        </authorList>
    </citation>
    <scope>NUCLEOTIDE SEQUENCE [LARGE SCALE GENOMIC DNA]</scope>
    <source>
        <strain evidence="2 3">DSM 16371</strain>
    </source>
</reference>
<name>A0A0J6SNF3_9HYPH</name>
<organism evidence="2 3">
    <name type="scientific">Methylobacterium aquaticum</name>
    <dbReference type="NCBI Taxonomy" id="270351"/>
    <lineage>
        <taxon>Bacteria</taxon>
        <taxon>Pseudomonadati</taxon>
        <taxon>Pseudomonadota</taxon>
        <taxon>Alphaproteobacteria</taxon>
        <taxon>Hyphomicrobiales</taxon>
        <taxon>Methylobacteriaceae</taxon>
        <taxon>Methylobacterium</taxon>
    </lineage>
</organism>
<proteinExistence type="predicted"/>
<comment type="caution">
    <text evidence="2">The sequence shown here is derived from an EMBL/GenBank/DDBJ whole genome shotgun (WGS) entry which is preliminary data.</text>
</comment>
<dbReference type="Proteomes" id="UP000035929">
    <property type="component" value="Unassembled WGS sequence"/>
</dbReference>
<protein>
    <submittedName>
        <fullName evidence="2">Uncharacterized protein</fullName>
    </submittedName>
</protein>
<gene>
    <name evidence="2" type="ORF">VP06_09290</name>
</gene>
<dbReference type="EMBL" id="LABX01000065">
    <property type="protein sequence ID" value="KMO36750.1"/>
    <property type="molecule type" value="Genomic_DNA"/>
</dbReference>
<evidence type="ECO:0000256" key="1">
    <source>
        <dbReference type="SAM" id="MobiDB-lite"/>
    </source>
</evidence>
<feature type="region of interest" description="Disordered" evidence="1">
    <location>
        <begin position="56"/>
        <end position="80"/>
    </location>
</feature>
<dbReference type="RefSeq" id="WP_048463490.1">
    <property type="nucleotide sequence ID" value="NZ_JBNTQU010000012.1"/>
</dbReference>
<evidence type="ECO:0000313" key="2">
    <source>
        <dbReference type="EMBL" id="KMO36750.1"/>
    </source>
</evidence>